<protein>
    <submittedName>
        <fullName evidence="1">Uncharacterized protein</fullName>
    </submittedName>
</protein>
<dbReference type="AlphaFoldDB" id="A0A0L7REZ2"/>
<sequence>DEYMITPPKQTPREKKDCVTAAYHTEGSKIFSQVGLNKNIIPSTAPSRVTALTNRAIMITYGNRARK</sequence>
<feature type="non-terminal residue" evidence="1">
    <location>
        <position position="1"/>
    </location>
</feature>
<organism evidence="1 2">
    <name type="scientific">Habropoda laboriosa</name>
    <dbReference type="NCBI Taxonomy" id="597456"/>
    <lineage>
        <taxon>Eukaryota</taxon>
        <taxon>Metazoa</taxon>
        <taxon>Ecdysozoa</taxon>
        <taxon>Arthropoda</taxon>
        <taxon>Hexapoda</taxon>
        <taxon>Insecta</taxon>
        <taxon>Pterygota</taxon>
        <taxon>Neoptera</taxon>
        <taxon>Endopterygota</taxon>
        <taxon>Hymenoptera</taxon>
        <taxon>Apocrita</taxon>
        <taxon>Aculeata</taxon>
        <taxon>Apoidea</taxon>
        <taxon>Anthophila</taxon>
        <taxon>Apidae</taxon>
        <taxon>Habropoda</taxon>
    </lineage>
</organism>
<proteinExistence type="predicted"/>
<dbReference type="Proteomes" id="UP000053825">
    <property type="component" value="Unassembled WGS sequence"/>
</dbReference>
<gene>
    <name evidence="1" type="ORF">WH47_09356</name>
</gene>
<accession>A0A0L7REZ2</accession>
<keyword evidence="2" id="KW-1185">Reference proteome</keyword>
<dbReference type="EMBL" id="KQ414608">
    <property type="protein sequence ID" value="KOC69398.1"/>
    <property type="molecule type" value="Genomic_DNA"/>
</dbReference>
<evidence type="ECO:0000313" key="1">
    <source>
        <dbReference type="EMBL" id="KOC69398.1"/>
    </source>
</evidence>
<evidence type="ECO:0000313" key="2">
    <source>
        <dbReference type="Proteomes" id="UP000053825"/>
    </source>
</evidence>
<reference evidence="1 2" key="1">
    <citation type="submission" date="2015-07" db="EMBL/GenBank/DDBJ databases">
        <title>The genome of Habropoda laboriosa.</title>
        <authorList>
            <person name="Pan H."/>
            <person name="Kapheim K."/>
        </authorList>
    </citation>
    <scope>NUCLEOTIDE SEQUENCE [LARGE SCALE GENOMIC DNA]</scope>
    <source>
        <strain evidence="1">0110345459</strain>
    </source>
</reference>
<name>A0A0L7REZ2_9HYME</name>